<dbReference type="Proteomes" id="UP000028524">
    <property type="component" value="Unassembled WGS sequence"/>
</dbReference>
<gene>
    <name evidence="1" type="ORF">S40285_10674</name>
</gene>
<keyword evidence="2" id="KW-1185">Reference proteome</keyword>
<dbReference type="HOGENOM" id="CLU_060131_6_0_1"/>
<organism evidence="1 2">
    <name type="scientific">Stachybotrys chlorohalonatus (strain IBT 40285)</name>
    <dbReference type="NCBI Taxonomy" id="1283841"/>
    <lineage>
        <taxon>Eukaryota</taxon>
        <taxon>Fungi</taxon>
        <taxon>Dikarya</taxon>
        <taxon>Ascomycota</taxon>
        <taxon>Pezizomycotina</taxon>
        <taxon>Sordariomycetes</taxon>
        <taxon>Hypocreomycetidae</taxon>
        <taxon>Hypocreales</taxon>
        <taxon>Stachybotryaceae</taxon>
        <taxon>Stachybotrys</taxon>
    </lineage>
</organism>
<dbReference type="OMA" id="PCYRLSF"/>
<dbReference type="InterPro" id="IPR016181">
    <property type="entry name" value="Acyl_CoA_acyltransferase"/>
</dbReference>
<dbReference type="InterPro" id="IPR052523">
    <property type="entry name" value="Trichothecene_AcTrans"/>
</dbReference>
<dbReference type="EMBL" id="KL660211">
    <property type="protein sequence ID" value="KFA67287.1"/>
    <property type="molecule type" value="Genomic_DNA"/>
</dbReference>
<sequence>MARTPSQLRMRTATPGDAPRIAEIHMAAFGSNAMLHAQFRAPVIRRGLQISIENKALADIEDPKVTVLVVTYCDGHQSDSDIVIAFAKWSHPISPGENYDEPPWIWPDGTDLDTLDAWTRLTTEIESNIMGNNPRYRLTFIGTDPAYGRRGAGCLLVQWGVKQANASGSSLYLESTVEAAPLYKKNGFNQGMEISLPICLIGKDGQSTAHLYKEIAFTYVPPCAANTALP</sequence>
<dbReference type="PANTHER" id="PTHR42791">
    <property type="entry name" value="GNAT FAMILY ACETYLTRANSFERASE"/>
    <property type="match status" value="1"/>
</dbReference>
<dbReference type="PANTHER" id="PTHR42791:SF2">
    <property type="entry name" value="N-ACETYLTRANSFERASE DOMAIN-CONTAINING PROTEIN"/>
    <property type="match status" value="1"/>
</dbReference>
<dbReference type="OrthoDB" id="196847at2759"/>
<dbReference type="SUPFAM" id="SSF55729">
    <property type="entry name" value="Acyl-CoA N-acyltransferases (Nat)"/>
    <property type="match status" value="1"/>
</dbReference>
<evidence type="ECO:0000313" key="1">
    <source>
        <dbReference type="EMBL" id="KFA67287.1"/>
    </source>
</evidence>
<evidence type="ECO:0008006" key="3">
    <source>
        <dbReference type="Google" id="ProtNLM"/>
    </source>
</evidence>
<protein>
    <recommendedName>
        <fullName evidence="3">N-acetyltransferase domain-containing protein</fullName>
    </recommendedName>
</protein>
<accession>A0A084QTK2</accession>
<evidence type="ECO:0000313" key="2">
    <source>
        <dbReference type="Proteomes" id="UP000028524"/>
    </source>
</evidence>
<dbReference type="AlphaFoldDB" id="A0A084QTK2"/>
<dbReference type="Gene3D" id="3.40.630.30">
    <property type="match status" value="1"/>
</dbReference>
<reference evidence="1 2" key="1">
    <citation type="journal article" date="2014" name="BMC Genomics">
        <title>Comparative genome sequencing reveals chemotype-specific gene clusters in the toxigenic black mold Stachybotrys.</title>
        <authorList>
            <person name="Semeiks J."/>
            <person name="Borek D."/>
            <person name="Otwinowski Z."/>
            <person name="Grishin N.V."/>
        </authorList>
    </citation>
    <scope>NUCLEOTIDE SEQUENCE [LARGE SCALE GENOMIC DNA]</scope>
    <source>
        <strain evidence="1 2">IBT 40285</strain>
    </source>
</reference>
<dbReference type="InParanoid" id="A0A084QTK2"/>
<proteinExistence type="predicted"/>
<name>A0A084QTK2_STAC4</name>